<comment type="caution">
    <text evidence="10">The sequence shown here is derived from an EMBL/GenBank/DDBJ whole genome shotgun (WGS) entry which is preliminary data.</text>
</comment>
<feature type="transmembrane region" description="Helical" evidence="8">
    <location>
        <begin position="6"/>
        <end position="21"/>
    </location>
</feature>
<name>A0A923NBS7_9FIRM</name>
<dbReference type="EMBL" id="JACRWC010000100">
    <property type="protein sequence ID" value="MBC5999908.1"/>
    <property type="molecule type" value="Genomic_DNA"/>
</dbReference>
<evidence type="ECO:0000256" key="8">
    <source>
        <dbReference type="SAM" id="Phobius"/>
    </source>
</evidence>
<feature type="transmembrane region" description="Helical" evidence="8">
    <location>
        <begin position="56"/>
        <end position="79"/>
    </location>
</feature>
<keyword evidence="11" id="KW-1185">Reference proteome</keyword>
<evidence type="ECO:0000313" key="10">
    <source>
        <dbReference type="EMBL" id="MBC5999908.1"/>
    </source>
</evidence>
<dbReference type="Pfam" id="PF03600">
    <property type="entry name" value="CitMHS"/>
    <property type="match status" value="1"/>
</dbReference>
<comment type="similarity">
    <text evidence="2">Belongs to the CitM (TC 2.A.11) transporter family.</text>
</comment>
<dbReference type="InterPro" id="IPR004680">
    <property type="entry name" value="Cit_transptr-like_dom"/>
</dbReference>
<keyword evidence="4" id="KW-1003">Cell membrane</keyword>
<reference evidence="10" key="1">
    <citation type="submission" date="2020-08" db="EMBL/GenBank/DDBJ databases">
        <authorList>
            <person name="Liu C."/>
            <person name="Sun Q."/>
        </authorList>
    </citation>
    <scope>NUCLEOTIDE SEQUENCE</scope>
    <source>
        <strain evidence="10">BX16</strain>
    </source>
</reference>
<sequence>MSHATLSVVVFVLVMIVIISEKVHRAVVAVGGAVLLIILGVLDIETGVSYIDYNTIGLLIGMMLFVAVVKHSGIFEYLAVKSAKIAKGDPWKMMIVFIIITALLSALLDNVTTVLLVGPMTFAITKAMDLNPVPYIMTQILASNIGGTATLIGDPPNIMIGSATGLSFVDFLVNDGLIVIVVMIATIFAFKLIYKKKLIATPEAMKAVMDMDEKALIKDKTLLTKSVVMIVLIVAGFSLHGVLHMESSIIALTGAVIMIIIGKQNVEGIVEDVEWPTIIFFTALFIVVGGMVETGVIDNLADIIMNATGGQAVLTMMIILWVSALLSATLDNIPFVATMIPLIHSMGESGMDVMPLWWALSLGACLGGNGTLIGASANVVLSGISARHGYPITYVQFLKIGFPMMILSVAICSVYMLIRYV</sequence>
<proteinExistence type="inferred from homology"/>
<dbReference type="RefSeq" id="WP_249287277.1">
    <property type="nucleotide sequence ID" value="NZ_JACRWC010000100.1"/>
</dbReference>
<feature type="transmembrane region" description="Helical" evidence="8">
    <location>
        <begin position="91"/>
        <end position="108"/>
    </location>
</feature>
<dbReference type="GO" id="GO:0005886">
    <property type="term" value="C:plasma membrane"/>
    <property type="evidence" value="ECO:0007669"/>
    <property type="project" value="UniProtKB-SubCell"/>
</dbReference>
<dbReference type="PANTHER" id="PTHR43568:SF1">
    <property type="entry name" value="P PROTEIN"/>
    <property type="match status" value="1"/>
</dbReference>
<keyword evidence="7 8" id="KW-0472">Membrane</keyword>
<keyword evidence="6 8" id="KW-1133">Transmembrane helix</keyword>
<dbReference type="PANTHER" id="PTHR43568">
    <property type="entry name" value="P PROTEIN"/>
    <property type="match status" value="1"/>
</dbReference>
<dbReference type="CDD" id="cd01116">
    <property type="entry name" value="P_permease"/>
    <property type="match status" value="1"/>
</dbReference>
<evidence type="ECO:0000256" key="4">
    <source>
        <dbReference type="ARBA" id="ARBA00022475"/>
    </source>
</evidence>
<gene>
    <name evidence="10" type="ORF">H8876_07845</name>
</gene>
<evidence type="ECO:0000256" key="5">
    <source>
        <dbReference type="ARBA" id="ARBA00022692"/>
    </source>
</evidence>
<dbReference type="InterPro" id="IPR051475">
    <property type="entry name" value="Diverse_Ion_Transporter"/>
</dbReference>
<dbReference type="GO" id="GO:0015105">
    <property type="term" value="F:arsenite transmembrane transporter activity"/>
    <property type="evidence" value="ECO:0007669"/>
    <property type="project" value="InterPro"/>
</dbReference>
<dbReference type="AlphaFoldDB" id="A0A923NBS7"/>
<feature type="transmembrane region" description="Helical" evidence="8">
    <location>
        <begin position="278"/>
        <end position="297"/>
    </location>
</feature>
<evidence type="ECO:0000256" key="1">
    <source>
        <dbReference type="ARBA" id="ARBA00004651"/>
    </source>
</evidence>
<protein>
    <submittedName>
        <fullName evidence="10">ArsB/NhaD family transporter</fullName>
    </submittedName>
</protein>
<feature type="transmembrane region" description="Helical" evidence="8">
    <location>
        <begin position="249"/>
        <end position="266"/>
    </location>
</feature>
<feature type="transmembrane region" description="Helical" evidence="8">
    <location>
        <begin position="26"/>
        <end position="44"/>
    </location>
</feature>
<dbReference type="InterPro" id="IPR000802">
    <property type="entry name" value="Arsenical_pump_ArsB"/>
</dbReference>
<feature type="transmembrane region" description="Helical" evidence="8">
    <location>
        <begin position="317"/>
        <end position="343"/>
    </location>
</feature>
<comment type="subcellular location">
    <subcellularLocation>
        <location evidence="1">Cell membrane</location>
        <topology evidence="1">Multi-pass membrane protein</topology>
    </subcellularLocation>
</comment>
<evidence type="ECO:0000259" key="9">
    <source>
        <dbReference type="Pfam" id="PF03600"/>
    </source>
</evidence>
<keyword evidence="5 8" id="KW-0812">Transmembrane</keyword>
<dbReference type="Proteomes" id="UP000644115">
    <property type="component" value="Unassembled WGS sequence"/>
</dbReference>
<evidence type="ECO:0000256" key="2">
    <source>
        <dbReference type="ARBA" id="ARBA00009843"/>
    </source>
</evidence>
<dbReference type="PRINTS" id="PR00758">
    <property type="entry name" value="ARSENICPUMP"/>
</dbReference>
<feature type="transmembrane region" description="Helical" evidence="8">
    <location>
        <begin position="176"/>
        <end position="194"/>
    </location>
</feature>
<evidence type="ECO:0000313" key="11">
    <source>
        <dbReference type="Proteomes" id="UP000644115"/>
    </source>
</evidence>
<feature type="transmembrane region" description="Helical" evidence="8">
    <location>
        <begin position="355"/>
        <end position="377"/>
    </location>
</feature>
<keyword evidence="3" id="KW-0813">Transport</keyword>
<evidence type="ECO:0000256" key="7">
    <source>
        <dbReference type="ARBA" id="ARBA00023136"/>
    </source>
</evidence>
<feature type="domain" description="Citrate transporter-like" evidence="9">
    <location>
        <begin position="15"/>
        <end position="363"/>
    </location>
</feature>
<feature type="transmembrane region" description="Helical" evidence="8">
    <location>
        <begin position="397"/>
        <end position="418"/>
    </location>
</feature>
<accession>A0A923NBS7</accession>
<organism evidence="10 11">
    <name type="scientific">Lentihominibacter faecis</name>
    <dbReference type="NCBI Taxonomy" id="2764712"/>
    <lineage>
        <taxon>Bacteria</taxon>
        <taxon>Bacillati</taxon>
        <taxon>Bacillota</taxon>
        <taxon>Clostridia</taxon>
        <taxon>Peptostreptococcales</taxon>
        <taxon>Anaerovoracaceae</taxon>
        <taxon>Lentihominibacter</taxon>
    </lineage>
</organism>
<evidence type="ECO:0000256" key="6">
    <source>
        <dbReference type="ARBA" id="ARBA00022989"/>
    </source>
</evidence>
<evidence type="ECO:0000256" key="3">
    <source>
        <dbReference type="ARBA" id="ARBA00022448"/>
    </source>
</evidence>